<dbReference type="InterPro" id="IPR006197">
    <property type="entry name" value="Peptidase_S24_LexA"/>
</dbReference>
<evidence type="ECO:0000256" key="4">
    <source>
        <dbReference type="ARBA" id="ARBA00022813"/>
    </source>
</evidence>
<dbReference type="InterPro" id="IPR039418">
    <property type="entry name" value="LexA-like"/>
</dbReference>
<keyword evidence="3 7" id="KW-0378">Hydrolase</keyword>
<evidence type="ECO:0000313" key="9">
    <source>
        <dbReference type="EMBL" id="QHQ53587.1"/>
    </source>
</evidence>
<evidence type="ECO:0000256" key="1">
    <source>
        <dbReference type="ARBA" id="ARBA00007484"/>
    </source>
</evidence>
<sequence>MSFPKPGTEFQEQPIDLNQVIISHPASTFFMRATGMGMESDGIHDNDLIVIDRSVSVEDGDIVVAVHEGEFVIRTLQKLPRPALVSADPATPAIHLHDESDLVIWGVITHSIHKTLKRP</sequence>
<dbReference type="GO" id="GO:0016787">
    <property type="term" value="F:hydrolase activity"/>
    <property type="evidence" value="ECO:0007669"/>
    <property type="project" value="UniProtKB-KW"/>
</dbReference>
<evidence type="ECO:0000256" key="7">
    <source>
        <dbReference type="RuleBase" id="RU003991"/>
    </source>
</evidence>
<keyword evidence="9" id="KW-0808">Transferase</keyword>
<keyword evidence="9" id="KW-0548">Nucleotidyltransferase</keyword>
<comment type="similarity">
    <text evidence="1 7">Belongs to the peptidase S24 family.</text>
</comment>
<keyword evidence="2" id="KW-0227">DNA damage</keyword>
<dbReference type="GO" id="GO:0006281">
    <property type="term" value="P:DNA repair"/>
    <property type="evidence" value="ECO:0007669"/>
    <property type="project" value="UniProtKB-KW"/>
</dbReference>
<keyword evidence="9" id="KW-0614">Plasmid</keyword>
<dbReference type="AlphaFoldDB" id="A0AAE6SN22"/>
<evidence type="ECO:0000256" key="6">
    <source>
        <dbReference type="ARBA" id="ARBA00023236"/>
    </source>
</evidence>
<dbReference type="EC" id="2.7.7.7" evidence="9"/>
<organism evidence="9 10">
    <name type="scientific">Aeromonas media</name>
    <dbReference type="NCBI Taxonomy" id="651"/>
    <lineage>
        <taxon>Bacteria</taxon>
        <taxon>Pseudomonadati</taxon>
        <taxon>Pseudomonadota</taxon>
        <taxon>Gammaproteobacteria</taxon>
        <taxon>Aeromonadales</taxon>
        <taxon>Aeromonadaceae</taxon>
        <taxon>Aeromonas</taxon>
    </lineage>
</organism>
<reference evidence="9 10" key="1">
    <citation type="submission" date="2020-01" db="EMBL/GenBank/DDBJ databases">
        <title>Complete genome of Aeromonas media MC64.</title>
        <authorList>
            <person name="Cao G."/>
            <person name="Fu J."/>
            <person name="Zhong C."/>
        </authorList>
    </citation>
    <scope>NUCLEOTIDE SEQUENCE [LARGE SCALE GENOMIC DNA]</scope>
    <source>
        <strain evidence="9 10">MC64</strain>
        <plasmid evidence="10">pmc64a</plasmid>
    </source>
</reference>
<dbReference type="GO" id="GO:0003887">
    <property type="term" value="F:DNA-directed DNA polymerase activity"/>
    <property type="evidence" value="ECO:0007669"/>
    <property type="project" value="UniProtKB-EC"/>
</dbReference>
<feature type="domain" description="Peptidase S24/S26A/S26B/S26C" evidence="8">
    <location>
        <begin position="6"/>
        <end position="108"/>
    </location>
</feature>
<dbReference type="Pfam" id="PF00717">
    <property type="entry name" value="Peptidase_S24"/>
    <property type="match status" value="1"/>
</dbReference>
<dbReference type="GO" id="GO:0009432">
    <property type="term" value="P:SOS response"/>
    <property type="evidence" value="ECO:0007669"/>
    <property type="project" value="UniProtKB-KW"/>
</dbReference>
<dbReference type="PANTHER" id="PTHR33516:SF2">
    <property type="entry name" value="LEXA REPRESSOR-RELATED"/>
    <property type="match status" value="1"/>
</dbReference>
<dbReference type="InterPro" id="IPR036286">
    <property type="entry name" value="LexA/Signal_pep-like_sf"/>
</dbReference>
<dbReference type="CDD" id="cd06529">
    <property type="entry name" value="S24_LexA-like"/>
    <property type="match status" value="1"/>
</dbReference>
<dbReference type="PRINTS" id="PR00726">
    <property type="entry name" value="LEXASERPTASE"/>
</dbReference>
<dbReference type="GO" id="GO:0006355">
    <property type="term" value="P:regulation of DNA-templated transcription"/>
    <property type="evidence" value="ECO:0007669"/>
    <property type="project" value="InterPro"/>
</dbReference>
<dbReference type="SUPFAM" id="SSF51306">
    <property type="entry name" value="LexA/Signal peptidase"/>
    <property type="match status" value="1"/>
</dbReference>
<evidence type="ECO:0000259" key="8">
    <source>
        <dbReference type="Pfam" id="PF00717"/>
    </source>
</evidence>
<evidence type="ECO:0000256" key="5">
    <source>
        <dbReference type="ARBA" id="ARBA00023204"/>
    </source>
</evidence>
<dbReference type="Gene3D" id="2.10.109.10">
    <property type="entry name" value="Umud Fragment, subunit A"/>
    <property type="match status" value="1"/>
</dbReference>
<evidence type="ECO:0000256" key="3">
    <source>
        <dbReference type="ARBA" id="ARBA00022801"/>
    </source>
</evidence>
<evidence type="ECO:0000313" key="10">
    <source>
        <dbReference type="Proteomes" id="UP000463871"/>
    </source>
</evidence>
<accession>A0AAE6SN22</accession>
<protein>
    <submittedName>
        <fullName evidence="9">Translesion error-prone DNA polymerase V autoproteolytic subunit</fullName>
        <ecNumber evidence="9">2.7.7.7</ecNumber>
    </submittedName>
</protein>
<gene>
    <name evidence="9" type="primary">umuD</name>
    <name evidence="9" type="ORF">GWI30_22305</name>
</gene>
<name>A0AAE6SN22_AERME</name>
<geneLocation type="plasmid" evidence="10">
    <name>pmc64a</name>
</geneLocation>
<keyword evidence="5" id="KW-0234">DNA repair</keyword>
<proteinExistence type="inferred from homology"/>
<dbReference type="RefSeq" id="WP_114523099.1">
    <property type="nucleotide sequence ID" value="NZ_CAWPID010000002.1"/>
</dbReference>
<evidence type="ECO:0000256" key="2">
    <source>
        <dbReference type="ARBA" id="ARBA00022763"/>
    </source>
</evidence>
<dbReference type="NCBIfam" id="NF007621">
    <property type="entry name" value="PRK10276.1"/>
    <property type="match status" value="1"/>
</dbReference>
<dbReference type="EMBL" id="CP047963">
    <property type="protein sequence ID" value="QHQ53587.1"/>
    <property type="molecule type" value="Genomic_DNA"/>
</dbReference>
<dbReference type="InterPro" id="IPR015927">
    <property type="entry name" value="Peptidase_S24_S26A/B/C"/>
</dbReference>
<dbReference type="GO" id="GO:0003677">
    <property type="term" value="F:DNA binding"/>
    <property type="evidence" value="ECO:0007669"/>
    <property type="project" value="InterPro"/>
</dbReference>
<keyword evidence="4 7" id="KW-0068">Autocatalytic cleavage</keyword>
<keyword evidence="6" id="KW-0742">SOS response</keyword>
<dbReference type="PANTHER" id="PTHR33516">
    <property type="entry name" value="LEXA REPRESSOR"/>
    <property type="match status" value="1"/>
</dbReference>
<dbReference type="InterPro" id="IPR050077">
    <property type="entry name" value="LexA_repressor"/>
</dbReference>
<dbReference type="Proteomes" id="UP000463871">
    <property type="component" value="Plasmid pMC64A"/>
</dbReference>